<keyword evidence="2" id="KW-0472">Membrane</keyword>
<keyword evidence="2" id="KW-0812">Transmembrane</keyword>
<dbReference type="Pfam" id="PF22570">
    <property type="entry name" value="LiaF-TM"/>
    <property type="match status" value="1"/>
</dbReference>
<protein>
    <recommendedName>
        <fullName evidence="3">LiaF transmembrane domain-containing protein</fullName>
    </recommendedName>
</protein>
<dbReference type="RefSeq" id="WP_136946013.1">
    <property type="nucleotide sequence ID" value="NZ_SWFM01000001.1"/>
</dbReference>
<evidence type="ECO:0000259" key="3">
    <source>
        <dbReference type="Pfam" id="PF22570"/>
    </source>
</evidence>
<evidence type="ECO:0000256" key="2">
    <source>
        <dbReference type="SAM" id="Phobius"/>
    </source>
</evidence>
<dbReference type="OrthoDB" id="1707123at2"/>
<name>A0A4U1MLR0_9BACL</name>
<gene>
    <name evidence="4" type="ORF">FBF83_05030</name>
</gene>
<feature type="region of interest" description="Disordered" evidence="1">
    <location>
        <begin position="263"/>
        <end position="296"/>
    </location>
</feature>
<dbReference type="EMBL" id="SWFM01000001">
    <property type="protein sequence ID" value="TKD72163.1"/>
    <property type="molecule type" value="Genomic_DNA"/>
</dbReference>
<sequence length="315" mass="34671">MRTWRVGTISMGASLLFLGVMLLLSQVFKWDTAYVFISWWPVLLIVLGVETLLYFVQSRTEKPYLKFDFLSIIFVGIIGTVGIGFTVFQASGLLDHVGSYLDGEVKTTSLPAYNQAVGDDIKRILVNTGNQPVTIESSSDKEVSVFGTYRAQEINDESLLANFEEYLFTKVKGDTLYVTFQDLPERQGLVTRQSTMQATLVVPSTTELEVISSYGGLTLKPRTLVSSWDVSNASEVSINLSRDENLTVNLEHVEYINGEESEWDYSENASGEIPKSSGDEVMGLEPNQSATLSVGDGDHLVSISNASSVNASIKE</sequence>
<accession>A0A4U1MLR0</accession>
<keyword evidence="2" id="KW-1133">Transmembrane helix</keyword>
<dbReference type="InterPro" id="IPR054331">
    <property type="entry name" value="LiaF_TM"/>
</dbReference>
<feature type="transmembrane region" description="Helical" evidence="2">
    <location>
        <begin position="39"/>
        <end position="57"/>
    </location>
</feature>
<organism evidence="4 5">
    <name type="scientific">Guptibacillus hwajinpoensis</name>
    <dbReference type="NCBI Taxonomy" id="208199"/>
    <lineage>
        <taxon>Bacteria</taxon>
        <taxon>Bacillati</taxon>
        <taxon>Bacillota</taxon>
        <taxon>Bacilli</taxon>
        <taxon>Bacillales</taxon>
        <taxon>Guptibacillaceae</taxon>
        <taxon>Guptibacillus</taxon>
    </lineage>
</organism>
<comment type="caution">
    <text evidence="4">The sequence shown here is derived from an EMBL/GenBank/DDBJ whole genome shotgun (WGS) entry which is preliminary data.</text>
</comment>
<feature type="domain" description="LiaF transmembrane" evidence="3">
    <location>
        <begin position="11"/>
        <end position="90"/>
    </location>
</feature>
<proteinExistence type="predicted"/>
<evidence type="ECO:0000313" key="4">
    <source>
        <dbReference type="EMBL" id="TKD72163.1"/>
    </source>
</evidence>
<evidence type="ECO:0000313" key="5">
    <source>
        <dbReference type="Proteomes" id="UP000310541"/>
    </source>
</evidence>
<reference evidence="4 5" key="1">
    <citation type="submission" date="2019-04" db="EMBL/GenBank/DDBJ databases">
        <title>Genome sequence of Bacillus hwajinpoensis strain Y2.</title>
        <authorList>
            <person name="Fair J.L."/>
            <person name="Maclea K.S."/>
        </authorList>
    </citation>
    <scope>NUCLEOTIDE SEQUENCE [LARGE SCALE GENOMIC DNA]</scope>
    <source>
        <strain evidence="4 5">Y2</strain>
    </source>
</reference>
<dbReference type="AlphaFoldDB" id="A0A4U1MLR0"/>
<dbReference type="Proteomes" id="UP000310541">
    <property type="component" value="Unassembled WGS sequence"/>
</dbReference>
<evidence type="ECO:0000256" key="1">
    <source>
        <dbReference type="SAM" id="MobiDB-lite"/>
    </source>
</evidence>
<feature type="transmembrane region" description="Helical" evidence="2">
    <location>
        <begin position="69"/>
        <end position="88"/>
    </location>
</feature>